<dbReference type="EMBL" id="BPLR01006990">
    <property type="protein sequence ID" value="GIY13730.1"/>
    <property type="molecule type" value="Genomic_DNA"/>
</dbReference>
<dbReference type="AlphaFoldDB" id="A0AAV4R053"/>
<evidence type="ECO:0000313" key="2">
    <source>
        <dbReference type="Proteomes" id="UP001054945"/>
    </source>
</evidence>
<keyword evidence="2" id="KW-1185">Reference proteome</keyword>
<protein>
    <submittedName>
        <fullName evidence="1">Uncharacterized protein</fullName>
    </submittedName>
</protein>
<organism evidence="1 2">
    <name type="scientific">Caerostris extrusa</name>
    <name type="common">Bark spider</name>
    <name type="synonym">Caerostris bankana</name>
    <dbReference type="NCBI Taxonomy" id="172846"/>
    <lineage>
        <taxon>Eukaryota</taxon>
        <taxon>Metazoa</taxon>
        <taxon>Ecdysozoa</taxon>
        <taxon>Arthropoda</taxon>
        <taxon>Chelicerata</taxon>
        <taxon>Arachnida</taxon>
        <taxon>Araneae</taxon>
        <taxon>Araneomorphae</taxon>
        <taxon>Entelegynae</taxon>
        <taxon>Araneoidea</taxon>
        <taxon>Araneidae</taxon>
        <taxon>Caerostris</taxon>
    </lineage>
</organism>
<reference evidence="1 2" key="1">
    <citation type="submission" date="2021-06" db="EMBL/GenBank/DDBJ databases">
        <title>Caerostris extrusa draft genome.</title>
        <authorList>
            <person name="Kono N."/>
            <person name="Arakawa K."/>
        </authorList>
    </citation>
    <scope>NUCLEOTIDE SEQUENCE [LARGE SCALE GENOMIC DNA]</scope>
</reference>
<evidence type="ECO:0000313" key="1">
    <source>
        <dbReference type="EMBL" id="GIY13730.1"/>
    </source>
</evidence>
<sequence>MQKFLPLSLNKYGPLIIQNINAEDLISEDNFKDSSNLQDFNLISCKDEDIKEVLSLLPELKLFYLWILFSNNTKKIFSNGILCTKLFVLNKSLELNRTYRLIQNLDKDCVRLCWLGCRPPSIHRRCPTTAPCGSFCLLRLRPGPVRSALDDLVGPGSRSNPIDTVLSADA</sequence>
<dbReference type="Proteomes" id="UP001054945">
    <property type="component" value="Unassembled WGS sequence"/>
</dbReference>
<gene>
    <name evidence="1" type="ORF">CEXT_700901</name>
</gene>
<name>A0AAV4R053_CAEEX</name>
<accession>A0AAV4R053</accession>
<proteinExistence type="predicted"/>
<comment type="caution">
    <text evidence="1">The sequence shown here is derived from an EMBL/GenBank/DDBJ whole genome shotgun (WGS) entry which is preliminary data.</text>
</comment>